<dbReference type="EMBL" id="QMFY01000002">
    <property type="protein sequence ID" value="RAW02364.1"/>
    <property type="molecule type" value="Genomic_DNA"/>
</dbReference>
<dbReference type="RefSeq" id="WP_112746186.1">
    <property type="nucleotide sequence ID" value="NZ_QMFY01000002.1"/>
</dbReference>
<dbReference type="Proteomes" id="UP000251889">
    <property type="component" value="Unassembled WGS sequence"/>
</dbReference>
<evidence type="ECO:0000313" key="2">
    <source>
        <dbReference type="Proteomes" id="UP000251889"/>
    </source>
</evidence>
<reference evidence="1 2" key="1">
    <citation type="submission" date="2018-06" db="EMBL/GenBank/DDBJ databases">
        <title>Chryseolinea flavus sp. nov., a member of the phylum Bacteroidetes isolated from soil.</title>
        <authorList>
            <person name="Li Y."/>
            <person name="Wang J."/>
        </authorList>
    </citation>
    <scope>NUCLEOTIDE SEQUENCE [LARGE SCALE GENOMIC DNA]</scope>
    <source>
        <strain evidence="1 2">SDU1-6</strain>
    </source>
</reference>
<proteinExistence type="predicted"/>
<organism evidence="1 2">
    <name type="scientific">Pseudochryseolinea flava</name>
    <dbReference type="NCBI Taxonomy" id="2059302"/>
    <lineage>
        <taxon>Bacteria</taxon>
        <taxon>Pseudomonadati</taxon>
        <taxon>Bacteroidota</taxon>
        <taxon>Cytophagia</taxon>
        <taxon>Cytophagales</taxon>
        <taxon>Fulvivirgaceae</taxon>
        <taxon>Pseudochryseolinea</taxon>
    </lineage>
</organism>
<dbReference type="AlphaFoldDB" id="A0A364Y8A3"/>
<evidence type="ECO:0000313" key="1">
    <source>
        <dbReference type="EMBL" id="RAW02364.1"/>
    </source>
</evidence>
<gene>
    <name evidence="1" type="ORF">DQQ10_07470</name>
</gene>
<keyword evidence="2" id="KW-1185">Reference proteome</keyword>
<sequence length="114" mass="12937">MKKAILLLVFGMVLNVGFAKRPVSILSTNSSIIYFKLDKEIHNAVLEITDENGNVLVVETIKHKKVIVDFYFKKAGKYFIKITCGSIEEHFTFDNIVNDTNAQSGEEDRILVTR</sequence>
<evidence type="ECO:0008006" key="3">
    <source>
        <dbReference type="Google" id="ProtNLM"/>
    </source>
</evidence>
<comment type="caution">
    <text evidence="1">The sequence shown here is derived from an EMBL/GenBank/DDBJ whole genome shotgun (WGS) entry which is preliminary data.</text>
</comment>
<accession>A0A364Y8A3</accession>
<protein>
    <recommendedName>
        <fullName evidence="3">Secretion system C-terminal sorting domain-containing protein</fullName>
    </recommendedName>
</protein>
<name>A0A364Y8A3_9BACT</name>
<dbReference type="OrthoDB" id="9841872at2"/>